<dbReference type="Gene3D" id="3.90.70.10">
    <property type="entry name" value="Cysteine proteinases"/>
    <property type="match status" value="1"/>
</dbReference>
<protein>
    <recommendedName>
        <fullName evidence="4">Aminopeptidase</fullName>
    </recommendedName>
</protein>
<dbReference type="InterPro" id="IPR038765">
    <property type="entry name" value="Papain-like_cys_pep_sf"/>
</dbReference>
<dbReference type="PANTHER" id="PTHR10363:SF2">
    <property type="entry name" value="BLEOMYCIN HYDROLASE"/>
    <property type="match status" value="1"/>
</dbReference>
<dbReference type="GO" id="GO:0005737">
    <property type="term" value="C:cytoplasm"/>
    <property type="evidence" value="ECO:0007669"/>
    <property type="project" value="TreeGrafter"/>
</dbReference>
<dbReference type="PROSITE" id="PS00139">
    <property type="entry name" value="THIOL_PROTEASE_CYS"/>
    <property type="match status" value="1"/>
</dbReference>
<dbReference type="PIRSF" id="PIRSF005700">
    <property type="entry name" value="PepC"/>
    <property type="match status" value="1"/>
</dbReference>
<dbReference type="GO" id="GO:0009636">
    <property type="term" value="P:response to toxic substance"/>
    <property type="evidence" value="ECO:0007669"/>
    <property type="project" value="TreeGrafter"/>
</dbReference>
<proteinExistence type="inferred from homology"/>
<comment type="caution">
    <text evidence="6">The sequence shown here is derived from an EMBL/GenBank/DDBJ whole genome shotgun (WGS) entry which is preliminary data.</text>
</comment>
<keyword evidence="1 4" id="KW-0645">Protease</keyword>
<feature type="active site" evidence="5">
    <location>
        <position position="68"/>
    </location>
</feature>
<dbReference type="Pfam" id="PF03051">
    <property type="entry name" value="Peptidase_C1_2"/>
    <property type="match status" value="1"/>
</dbReference>
<keyword evidence="2 4" id="KW-0378">Hydrolase</keyword>
<dbReference type="Proteomes" id="UP000018692">
    <property type="component" value="Unassembled WGS sequence"/>
</dbReference>
<dbReference type="AlphaFoldDB" id="V8APC0"/>
<dbReference type="EMBL" id="AVFE01000029">
    <property type="protein sequence ID" value="ETD04392.1"/>
    <property type="molecule type" value="Genomic_DNA"/>
</dbReference>
<evidence type="ECO:0000313" key="6">
    <source>
        <dbReference type="EMBL" id="ETD04392.1"/>
    </source>
</evidence>
<reference evidence="6 7" key="1">
    <citation type="submission" date="2013-07" db="EMBL/GenBank/DDBJ databases">
        <title>Isolation of Lactococcus garvieae strain TRF1 from the fecal material of a timber rattlesnake.</title>
        <authorList>
            <person name="McLaughlin R.W."/>
            <person name="Cochran P.A."/>
            <person name="Dowd S.E."/>
        </authorList>
    </citation>
    <scope>NUCLEOTIDE SEQUENCE [LARGE SCALE GENOMIC DNA]</scope>
    <source>
        <strain evidence="6 7">TRF1</strain>
    </source>
</reference>
<comment type="similarity">
    <text evidence="4">Belongs to the peptidase C1 family.</text>
</comment>
<dbReference type="MEROPS" id="C01.086"/>
<organism evidence="6 7">
    <name type="scientific">Lactococcus garvieae TRF1</name>
    <dbReference type="NCBI Taxonomy" id="1380772"/>
    <lineage>
        <taxon>Bacteria</taxon>
        <taxon>Bacillati</taxon>
        <taxon>Bacillota</taxon>
        <taxon>Bacilli</taxon>
        <taxon>Lactobacillales</taxon>
        <taxon>Streptococcaceae</taxon>
        <taxon>Lactococcus</taxon>
    </lineage>
</organism>
<dbReference type="PATRIC" id="fig|1380772.3.peg.1592"/>
<keyword evidence="3 4" id="KW-0788">Thiol protease</keyword>
<feature type="active site" evidence="5">
    <location>
        <position position="356"/>
    </location>
</feature>
<keyword evidence="4 6" id="KW-0031">Aminopeptidase</keyword>
<accession>V8APC0</accession>
<dbReference type="PROSITE" id="PS00639">
    <property type="entry name" value="THIOL_PROTEASE_HIS"/>
    <property type="match status" value="1"/>
</dbReference>
<dbReference type="CDD" id="cd00585">
    <property type="entry name" value="Peptidase_C1B"/>
    <property type="match status" value="1"/>
</dbReference>
<dbReference type="PANTHER" id="PTHR10363">
    <property type="entry name" value="BLEOMYCIN HYDROLASE"/>
    <property type="match status" value="1"/>
</dbReference>
<evidence type="ECO:0000256" key="2">
    <source>
        <dbReference type="ARBA" id="ARBA00022801"/>
    </source>
</evidence>
<dbReference type="InterPro" id="IPR004134">
    <property type="entry name" value="Peptidase_C1B"/>
</dbReference>
<evidence type="ECO:0000256" key="4">
    <source>
        <dbReference type="PIRNR" id="PIRNR005700"/>
    </source>
</evidence>
<evidence type="ECO:0000256" key="3">
    <source>
        <dbReference type="ARBA" id="ARBA00022807"/>
    </source>
</evidence>
<feature type="active site" evidence="5">
    <location>
        <position position="378"/>
    </location>
</feature>
<dbReference type="InterPro" id="IPR000169">
    <property type="entry name" value="Pept_cys_AS"/>
</dbReference>
<gene>
    <name evidence="6" type="ORF">N568_0108270</name>
</gene>
<evidence type="ECO:0000256" key="1">
    <source>
        <dbReference type="ARBA" id="ARBA00022670"/>
    </source>
</evidence>
<name>V8APC0_9LACT</name>
<dbReference type="InterPro" id="IPR025660">
    <property type="entry name" value="Pept_his_AS"/>
</dbReference>
<evidence type="ECO:0000256" key="5">
    <source>
        <dbReference type="PIRSR" id="PIRSR005700-1"/>
    </source>
</evidence>
<evidence type="ECO:0000313" key="7">
    <source>
        <dbReference type="Proteomes" id="UP000018692"/>
    </source>
</evidence>
<dbReference type="GO" id="GO:0070005">
    <property type="term" value="F:cysteine-type aminopeptidase activity"/>
    <property type="evidence" value="ECO:0007669"/>
    <property type="project" value="InterPro"/>
</dbReference>
<dbReference type="GO" id="GO:0006508">
    <property type="term" value="P:proteolysis"/>
    <property type="evidence" value="ECO:0007669"/>
    <property type="project" value="UniProtKB-KW"/>
</dbReference>
<sequence>MTITQDFTQKLYDNFAENPKFRAVENAATKNGLLNALEVRSSHANNIPEFSIDLTKDKVTNQKQSGRCWMFAALNTFRHKMIGQFKLENFELSQAYTFFWDKYEKSNWFMEQIINHVDMDDRRLKFLLQTPQQDGGQWDMVVALFEKYGVVPKDIYPESAASSNSRELNQYLDKLLRQDAQLLREALAKGEDVQALKENLLQEIFNFLAATLGLPPQHFDYAFRDKENTLEKFSGTAQEFYAQYVDIKLDDYVSVINAPTEDKPYNKSYTVEFLGNVVGARDVKHLNLDMDRFKKLAIAQMQAGETVWFGCDVGQVSNRKDGLLTLDAYNFETALDIQFTQDKASRLDYAESLMTHAMVLTGVDLDENGAPTKWKVENSWGKDVGKEGYFVASDAWMDEYTYQIVVRKDLLTPEELAAYNAEPQILLPWIHGSFGLKEEKMSHMGIFFAIIILWKIRISYTAYML</sequence>
<dbReference type="SUPFAM" id="SSF54001">
    <property type="entry name" value="Cysteine proteinases"/>
    <property type="match status" value="1"/>
</dbReference>
<dbReference type="GO" id="GO:0043418">
    <property type="term" value="P:homocysteine catabolic process"/>
    <property type="evidence" value="ECO:0007669"/>
    <property type="project" value="TreeGrafter"/>
</dbReference>